<protein>
    <recommendedName>
        <fullName evidence="1">PID domain-containing protein</fullName>
    </recommendedName>
</protein>
<dbReference type="InterPro" id="IPR006020">
    <property type="entry name" value="PTB/PI_dom"/>
</dbReference>
<keyword evidence="3" id="KW-1185">Reference proteome</keyword>
<dbReference type="Pfam" id="PF00640">
    <property type="entry name" value="PID"/>
    <property type="match status" value="1"/>
</dbReference>
<feature type="domain" description="PID" evidence="1">
    <location>
        <begin position="49"/>
        <end position="180"/>
    </location>
</feature>
<dbReference type="Gene3D" id="2.30.29.30">
    <property type="entry name" value="Pleckstrin-homology domain (PH domain)/Phosphotyrosine-binding domain (PTB)"/>
    <property type="match status" value="1"/>
</dbReference>
<dbReference type="InterPro" id="IPR051133">
    <property type="entry name" value="Adapter_Engulfment-Domain"/>
</dbReference>
<evidence type="ECO:0000313" key="2">
    <source>
        <dbReference type="EMBL" id="CAG9763354.1"/>
    </source>
</evidence>
<dbReference type="EMBL" id="OU892289">
    <property type="protein sequence ID" value="CAG9763354.1"/>
    <property type="molecule type" value="Genomic_DNA"/>
</dbReference>
<dbReference type="InterPro" id="IPR011993">
    <property type="entry name" value="PH-like_dom_sf"/>
</dbReference>
<accession>A0A9N9MJ35</accession>
<reference evidence="2" key="1">
    <citation type="submission" date="2022-01" db="EMBL/GenBank/DDBJ databases">
        <authorList>
            <person name="King R."/>
        </authorList>
    </citation>
    <scope>NUCLEOTIDE SEQUENCE</scope>
</reference>
<sequence>MSFFKIKPIWKGNSKHKKLSSSDDKAQQNGKEVIIETDAQEPENEVATFKLKYLGSTAVDKNADKATISSEAVKNIIKTAKAVRKQQKKLQRVIVAISVQGISVTDLDGNDIFKVSIYKISNCASDSNHRQVFSFISTDQSNDKMECHAFFCSKRKIADTVTLTVGKIFTSAYEAWVDSPNNQQEVVSEAPITLNKPVVVNEEKLIDFDSEGVEDDDWEFDALCSNNKTNNSQWVSFEDDFAKVPPQNNLILV</sequence>
<dbReference type="SUPFAM" id="SSF50729">
    <property type="entry name" value="PH domain-like"/>
    <property type="match status" value="1"/>
</dbReference>
<gene>
    <name evidence="2" type="ORF">CEUTPL_LOCUS4019</name>
</gene>
<dbReference type="Proteomes" id="UP001152799">
    <property type="component" value="Chromosome 13"/>
</dbReference>
<dbReference type="PROSITE" id="PS01179">
    <property type="entry name" value="PID"/>
    <property type="match status" value="1"/>
</dbReference>
<dbReference type="AlphaFoldDB" id="A0A9N9MJ35"/>
<organism evidence="2 3">
    <name type="scientific">Ceutorhynchus assimilis</name>
    <name type="common">cabbage seed weevil</name>
    <dbReference type="NCBI Taxonomy" id="467358"/>
    <lineage>
        <taxon>Eukaryota</taxon>
        <taxon>Metazoa</taxon>
        <taxon>Ecdysozoa</taxon>
        <taxon>Arthropoda</taxon>
        <taxon>Hexapoda</taxon>
        <taxon>Insecta</taxon>
        <taxon>Pterygota</taxon>
        <taxon>Neoptera</taxon>
        <taxon>Endopterygota</taxon>
        <taxon>Coleoptera</taxon>
        <taxon>Polyphaga</taxon>
        <taxon>Cucujiformia</taxon>
        <taxon>Curculionidae</taxon>
        <taxon>Ceutorhynchinae</taxon>
        <taxon>Ceutorhynchus</taxon>
    </lineage>
</organism>
<dbReference type="PANTHER" id="PTHR11232">
    <property type="entry name" value="PHOSPHOTYROSINE INTERACTION DOMAIN-CONTAINING FAMILY MEMBER"/>
    <property type="match status" value="1"/>
</dbReference>
<dbReference type="CDD" id="cd13159">
    <property type="entry name" value="PTB_LDLRAP-mammal-like"/>
    <property type="match status" value="1"/>
</dbReference>
<evidence type="ECO:0000259" key="1">
    <source>
        <dbReference type="PROSITE" id="PS01179"/>
    </source>
</evidence>
<dbReference type="OrthoDB" id="9999955at2759"/>
<proteinExistence type="predicted"/>
<name>A0A9N9MJ35_9CUCU</name>
<dbReference type="SMART" id="SM00462">
    <property type="entry name" value="PTB"/>
    <property type="match status" value="1"/>
</dbReference>
<dbReference type="PANTHER" id="PTHR11232:SF74">
    <property type="entry name" value="PTB DOMAIN-CONTAINING ADAPTER PROTEIN CED-6-LIKE PROTEIN"/>
    <property type="match status" value="1"/>
</dbReference>
<evidence type="ECO:0000313" key="3">
    <source>
        <dbReference type="Proteomes" id="UP001152799"/>
    </source>
</evidence>